<keyword evidence="3" id="KW-1185">Reference proteome</keyword>
<dbReference type="AlphaFoldDB" id="A0A1I5DFT9"/>
<reference evidence="3" key="1">
    <citation type="submission" date="2016-10" db="EMBL/GenBank/DDBJ databases">
        <authorList>
            <person name="Varghese N."/>
            <person name="Submissions S."/>
        </authorList>
    </citation>
    <scope>NUCLEOTIDE SEQUENCE [LARGE SCALE GENOMIC DNA]</scope>
    <source>
        <strain evidence="3">DSM 28463</strain>
    </source>
</reference>
<accession>A0A1I5DFT9</accession>
<dbReference type="EMBL" id="FOVP01000012">
    <property type="protein sequence ID" value="SFN98060.1"/>
    <property type="molecule type" value="Genomic_DNA"/>
</dbReference>
<keyword evidence="1" id="KW-1133">Transmembrane helix</keyword>
<dbReference type="Proteomes" id="UP000198599">
    <property type="component" value="Unassembled WGS sequence"/>
</dbReference>
<evidence type="ECO:0000313" key="3">
    <source>
        <dbReference type="Proteomes" id="UP000198599"/>
    </source>
</evidence>
<proteinExistence type="predicted"/>
<organism evidence="2 3">
    <name type="scientific">Roseovarius lutimaris</name>
    <dbReference type="NCBI Taxonomy" id="1005928"/>
    <lineage>
        <taxon>Bacteria</taxon>
        <taxon>Pseudomonadati</taxon>
        <taxon>Pseudomonadota</taxon>
        <taxon>Alphaproteobacteria</taxon>
        <taxon>Rhodobacterales</taxon>
        <taxon>Roseobacteraceae</taxon>
        <taxon>Roseovarius</taxon>
    </lineage>
</organism>
<protein>
    <submittedName>
        <fullName evidence="2">Uncharacterized protein</fullName>
    </submittedName>
</protein>
<name>A0A1I5DFT9_9RHOB</name>
<keyword evidence="1" id="KW-0812">Transmembrane</keyword>
<gene>
    <name evidence="2" type="ORF">SAMN04487859_112106</name>
</gene>
<sequence length="121" mass="13114">MFRSMRAKWTVRLHVVTITAVIVAVLFSALMIPSEVDHHVPPSHQSLELAADIGGSGDAPAHTQSDKSCHIGHSCLLAIVRSDDLALVGMVKNPERPIKPHYKPSVTGNLLLQPPRTLSQV</sequence>
<evidence type="ECO:0000256" key="1">
    <source>
        <dbReference type="SAM" id="Phobius"/>
    </source>
</evidence>
<feature type="transmembrane region" description="Helical" evidence="1">
    <location>
        <begin position="12"/>
        <end position="32"/>
    </location>
</feature>
<keyword evidence="1" id="KW-0472">Membrane</keyword>
<evidence type="ECO:0000313" key="2">
    <source>
        <dbReference type="EMBL" id="SFN98060.1"/>
    </source>
</evidence>